<evidence type="ECO:0000313" key="12">
    <source>
        <dbReference type="Proteomes" id="UP000184148"/>
    </source>
</evidence>
<comment type="activity regulation">
    <text evidence="10">Na(+) is not transported, but it plays an essential structural role and its presence is essential for fluoride channel function.</text>
</comment>
<protein>
    <recommendedName>
        <fullName evidence="10">Fluoride-specific ion channel FluC</fullName>
    </recommendedName>
</protein>
<evidence type="ECO:0000256" key="1">
    <source>
        <dbReference type="ARBA" id="ARBA00004651"/>
    </source>
</evidence>
<feature type="transmembrane region" description="Helical" evidence="10">
    <location>
        <begin position="64"/>
        <end position="84"/>
    </location>
</feature>
<comment type="similarity">
    <text evidence="7 10">Belongs to the fluoride channel Fluc/FEX (TC 1.A.43) family.</text>
</comment>
<dbReference type="EMBL" id="FQUY01000008">
    <property type="protein sequence ID" value="SHE91327.1"/>
    <property type="molecule type" value="Genomic_DNA"/>
</dbReference>
<keyword evidence="3 10" id="KW-0812">Transmembrane</keyword>
<evidence type="ECO:0000256" key="9">
    <source>
        <dbReference type="ARBA" id="ARBA00049940"/>
    </source>
</evidence>
<keyword evidence="12" id="KW-1185">Reference proteome</keyword>
<evidence type="ECO:0000256" key="4">
    <source>
        <dbReference type="ARBA" id="ARBA00022989"/>
    </source>
</evidence>
<comment type="catalytic activity">
    <reaction evidence="8">
        <text>fluoride(in) = fluoride(out)</text>
        <dbReference type="Rhea" id="RHEA:76159"/>
        <dbReference type="ChEBI" id="CHEBI:17051"/>
    </reaction>
    <physiologicalReaction direction="left-to-right" evidence="8">
        <dbReference type="Rhea" id="RHEA:76160"/>
    </physiologicalReaction>
</comment>
<dbReference type="GO" id="GO:0062054">
    <property type="term" value="F:fluoride channel activity"/>
    <property type="evidence" value="ECO:0007669"/>
    <property type="project" value="UniProtKB-UniRule"/>
</dbReference>
<keyword evidence="10" id="KW-0406">Ion transport</keyword>
<comment type="function">
    <text evidence="9 10">Fluoride-specific ion channel. Important for reducing fluoride concentration in the cell, thus reducing its toxicity.</text>
</comment>
<keyword evidence="4 10" id="KW-1133">Transmembrane helix</keyword>
<dbReference type="OrthoDB" id="9815830at2"/>
<feature type="transmembrane region" description="Helical" evidence="10">
    <location>
        <begin position="31"/>
        <end position="52"/>
    </location>
</feature>
<keyword evidence="6 10" id="KW-0407">Ion channel</keyword>
<dbReference type="AlphaFoldDB" id="A0A1M4XCS2"/>
<keyword evidence="10" id="KW-0915">Sodium</keyword>
<reference evidence="12" key="1">
    <citation type="submission" date="2016-11" db="EMBL/GenBank/DDBJ databases">
        <authorList>
            <person name="Varghese N."/>
            <person name="Submissions S."/>
        </authorList>
    </citation>
    <scope>NUCLEOTIDE SEQUENCE [LARGE SCALE GENOMIC DNA]</scope>
    <source>
        <strain evidence="12">DSM 12395</strain>
    </source>
</reference>
<evidence type="ECO:0000256" key="6">
    <source>
        <dbReference type="ARBA" id="ARBA00023303"/>
    </source>
</evidence>
<dbReference type="GO" id="GO:0046872">
    <property type="term" value="F:metal ion binding"/>
    <property type="evidence" value="ECO:0007669"/>
    <property type="project" value="UniProtKB-KW"/>
</dbReference>
<keyword evidence="5 10" id="KW-0472">Membrane</keyword>
<evidence type="ECO:0000256" key="5">
    <source>
        <dbReference type="ARBA" id="ARBA00023136"/>
    </source>
</evidence>
<evidence type="ECO:0000313" key="11">
    <source>
        <dbReference type="EMBL" id="SHE91327.1"/>
    </source>
</evidence>
<evidence type="ECO:0000256" key="2">
    <source>
        <dbReference type="ARBA" id="ARBA00022475"/>
    </source>
</evidence>
<evidence type="ECO:0000256" key="3">
    <source>
        <dbReference type="ARBA" id="ARBA00022692"/>
    </source>
</evidence>
<evidence type="ECO:0000256" key="10">
    <source>
        <dbReference type="HAMAP-Rule" id="MF_00454"/>
    </source>
</evidence>
<dbReference type="STRING" id="1121429.SAMN02745133_01402"/>
<dbReference type="GO" id="GO:0140114">
    <property type="term" value="P:cellular detoxification of fluoride"/>
    <property type="evidence" value="ECO:0007669"/>
    <property type="project" value="UniProtKB-UniRule"/>
</dbReference>
<feature type="binding site" evidence="10">
    <location>
        <position position="74"/>
    </location>
    <ligand>
        <name>Na(+)</name>
        <dbReference type="ChEBI" id="CHEBI:29101"/>
        <note>structural</note>
    </ligand>
</feature>
<dbReference type="HAMAP" id="MF_00454">
    <property type="entry name" value="FluC"/>
    <property type="match status" value="1"/>
</dbReference>
<gene>
    <name evidence="10" type="primary">fluC</name>
    <name evidence="10" type="synonym">crcB</name>
    <name evidence="11" type="ORF">SAMN02745133_01402</name>
</gene>
<proteinExistence type="inferred from homology"/>
<dbReference type="Pfam" id="PF02537">
    <property type="entry name" value="CRCB"/>
    <property type="match status" value="1"/>
</dbReference>
<sequence length="132" mass="14471">MNYLFVGFGGIIGAVCRYSLGTFIGGLAVTPFPYGTLSVNLIGSFLLSFIAYSSLLRWQLRREHLLAVNTGIIGSFTTFSTFSVETLKLMLQGHPLLALGYVFISLVFGLLLSWAGIYLATQLYRKEEAGKC</sequence>
<dbReference type="PANTHER" id="PTHR28259">
    <property type="entry name" value="FLUORIDE EXPORT PROTEIN 1-RELATED"/>
    <property type="match status" value="1"/>
</dbReference>
<feature type="transmembrane region" description="Helical" evidence="10">
    <location>
        <begin position="96"/>
        <end position="121"/>
    </location>
</feature>
<evidence type="ECO:0000256" key="8">
    <source>
        <dbReference type="ARBA" id="ARBA00035585"/>
    </source>
</evidence>
<accession>A0A1M4XCS2</accession>
<dbReference type="InterPro" id="IPR003691">
    <property type="entry name" value="FluC"/>
</dbReference>
<dbReference type="GO" id="GO:0005886">
    <property type="term" value="C:plasma membrane"/>
    <property type="evidence" value="ECO:0007669"/>
    <property type="project" value="UniProtKB-SubCell"/>
</dbReference>
<name>A0A1M4XCS2_9FIRM</name>
<dbReference type="PANTHER" id="PTHR28259:SF1">
    <property type="entry name" value="FLUORIDE EXPORT PROTEIN 1-RELATED"/>
    <property type="match status" value="1"/>
</dbReference>
<dbReference type="NCBIfam" id="TIGR00494">
    <property type="entry name" value="crcB"/>
    <property type="match status" value="1"/>
</dbReference>
<keyword evidence="10" id="KW-0479">Metal-binding</keyword>
<comment type="subcellular location">
    <subcellularLocation>
        <location evidence="1 10">Cell membrane</location>
        <topology evidence="1 10">Multi-pass membrane protein</topology>
    </subcellularLocation>
</comment>
<feature type="binding site" evidence="10">
    <location>
        <position position="77"/>
    </location>
    <ligand>
        <name>Na(+)</name>
        <dbReference type="ChEBI" id="CHEBI:29101"/>
        <note>structural</note>
    </ligand>
</feature>
<dbReference type="RefSeq" id="WP_073237839.1">
    <property type="nucleotide sequence ID" value="NZ_FQUY01000008.1"/>
</dbReference>
<evidence type="ECO:0000256" key="7">
    <source>
        <dbReference type="ARBA" id="ARBA00035120"/>
    </source>
</evidence>
<dbReference type="Proteomes" id="UP000184148">
    <property type="component" value="Unassembled WGS sequence"/>
</dbReference>
<organism evidence="11 12">
    <name type="scientific">Desulforamulus putei DSM 12395</name>
    <dbReference type="NCBI Taxonomy" id="1121429"/>
    <lineage>
        <taxon>Bacteria</taxon>
        <taxon>Bacillati</taxon>
        <taxon>Bacillota</taxon>
        <taxon>Clostridia</taxon>
        <taxon>Eubacteriales</taxon>
        <taxon>Peptococcaceae</taxon>
        <taxon>Desulforamulus</taxon>
    </lineage>
</organism>
<keyword evidence="2 10" id="KW-1003">Cell membrane</keyword>
<keyword evidence="10" id="KW-0813">Transport</keyword>